<dbReference type="SUPFAM" id="SSF64076">
    <property type="entry name" value="MTH938-like"/>
    <property type="match status" value="1"/>
</dbReference>
<evidence type="ECO:0000313" key="2">
    <source>
        <dbReference type="Proteomes" id="UP001199260"/>
    </source>
</evidence>
<gene>
    <name evidence="1" type="ORF">LPW39_12140</name>
</gene>
<dbReference type="Proteomes" id="UP001199260">
    <property type="component" value="Unassembled WGS sequence"/>
</dbReference>
<dbReference type="Pfam" id="PF04430">
    <property type="entry name" value="DUF498"/>
    <property type="match status" value="1"/>
</dbReference>
<dbReference type="RefSeq" id="WP_230775079.1">
    <property type="nucleotide sequence ID" value="NZ_JAJNCT010000010.1"/>
</dbReference>
<proteinExistence type="predicted"/>
<dbReference type="PANTHER" id="PTHR21192:SF2">
    <property type="entry name" value="NADH DEHYDROGENASE [UBIQUINONE] 1 ALPHA SUBCOMPLEX ASSEMBLY FACTOR 3"/>
    <property type="match status" value="1"/>
</dbReference>
<protein>
    <submittedName>
        <fullName evidence="1">Mth938-like domain-containing protein</fullName>
    </submittedName>
</protein>
<dbReference type="InterPro" id="IPR036748">
    <property type="entry name" value="MTH938-like_sf"/>
</dbReference>
<dbReference type="EMBL" id="JAJNCT010000010">
    <property type="protein sequence ID" value="MCD2165883.1"/>
    <property type="molecule type" value="Genomic_DNA"/>
</dbReference>
<dbReference type="Gene3D" id="3.40.1230.10">
    <property type="entry name" value="MTH938-like"/>
    <property type="match status" value="1"/>
</dbReference>
<dbReference type="InterPro" id="IPR007523">
    <property type="entry name" value="NDUFAF3/AAMDC"/>
</dbReference>
<evidence type="ECO:0000313" key="1">
    <source>
        <dbReference type="EMBL" id="MCD2165883.1"/>
    </source>
</evidence>
<dbReference type="CDD" id="cd05560">
    <property type="entry name" value="Xcc1710_like"/>
    <property type="match status" value="1"/>
</dbReference>
<accession>A0AAW4XXV4</accession>
<organism evidence="1 2">
    <name type="scientific">Comamonas koreensis</name>
    <dbReference type="NCBI Taxonomy" id="160825"/>
    <lineage>
        <taxon>Bacteria</taxon>
        <taxon>Pseudomonadati</taxon>
        <taxon>Pseudomonadota</taxon>
        <taxon>Betaproteobacteria</taxon>
        <taxon>Burkholderiales</taxon>
        <taxon>Comamonadaceae</taxon>
        <taxon>Comamonas</taxon>
    </lineage>
</organism>
<keyword evidence="2" id="KW-1185">Reference proteome</keyword>
<name>A0AAW4XXV4_9BURK</name>
<comment type="caution">
    <text evidence="1">The sequence shown here is derived from an EMBL/GenBank/DDBJ whole genome shotgun (WGS) entry which is preliminary data.</text>
</comment>
<sequence length="126" mass="13599">MKFQPDKSDTLTVTGYGPGWLAVDKQTYSHSLVVSSNGSLQPWDCARFEDLGPALFAQLAEADVETIIFGSGNRLRFPSPAWLAPLIAKRIGFETMDTPAACRTYNVLAGEGRKVLLAALVEAPAL</sequence>
<dbReference type="PANTHER" id="PTHR21192">
    <property type="entry name" value="NUCLEAR PROTEIN E3-3"/>
    <property type="match status" value="1"/>
</dbReference>
<reference evidence="1 2" key="1">
    <citation type="submission" date="2021-11" db="EMBL/GenBank/DDBJ databases">
        <title>Genome sequence.</title>
        <authorList>
            <person name="Sun Q."/>
        </authorList>
    </citation>
    <scope>NUCLEOTIDE SEQUENCE [LARGE SCALE GENOMIC DNA]</scope>
    <source>
        <strain evidence="1 2">KCTC 12005</strain>
    </source>
</reference>
<dbReference type="AlphaFoldDB" id="A0AAW4XXV4"/>